<gene>
    <name evidence="6" type="ORF">SAMN04487819_1077</name>
</gene>
<dbReference type="PROSITE" id="PS50937">
    <property type="entry name" value="HTH_MERR_2"/>
    <property type="match status" value="1"/>
</dbReference>
<evidence type="ECO:0000259" key="5">
    <source>
        <dbReference type="PROSITE" id="PS50937"/>
    </source>
</evidence>
<proteinExistence type="predicted"/>
<feature type="domain" description="HTH merR-type" evidence="5">
    <location>
        <begin position="130"/>
        <end position="199"/>
    </location>
</feature>
<evidence type="ECO:0000313" key="7">
    <source>
        <dbReference type="Proteomes" id="UP000198716"/>
    </source>
</evidence>
<dbReference type="SMART" id="SM00422">
    <property type="entry name" value="HTH_MERR"/>
    <property type="match status" value="2"/>
</dbReference>
<evidence type="ECO:0000256" key="4">
    <source>
        <dbReference type="ARBA" id="ARBA00023163"/>
    </source>
</evidence>
<keyword evidence="4" id="KW-0804">Transcription</keyword>
<dbReference type="GO" id="GO:0003700">
    <property type="term" value="F:DNA-binding transcription factor activity"/>
    <property type="evidence" value="ECO:0007669"/>
    <property type="project" value="InterPro"/>
</dbReference>
<name>A0A1I1XA82_9ACTN</name>
<dbReference type="Proteomes" id="UP000198716">
    <property type="component" value="Unassembled WGS sequence"/>
</dbReference>
<reference evidence="7" key="1">
    <citation type="submission" date="2016-10" db="EMBL/GenBank/DDBJ databases">
        <authorList>
            <person name="Varghese N."/>
            <person name="Submissions S."/>
        </authorList>
    </citation>
    <scope>NUCLEOTIDE SEQUENCE [LARGE SCALE GENOMIC DNA]</scope>
    <source>
        <strain evidence="7">DSM 45004</strain>
    </source>
</reference>
<organism evidence="6 7">
    <name type="scientific">Actinopolyspora alba</name>
    <dbReference type="NCBI Taxonomy" id="673379"/>
    <lineage>
        <taxon>Bacteria</taxon>
        <taxon>Bacillati</taxon>
        <taxon>Actinomycetota</taxon>
        <taxon>Actinomycetes</taxon>
        <taxon>Actinopolysporales</taxon>
        <taxon>Actinopolysporaceae</taxon>
        <taxon>Actinopolyspora</taxon>
        <taxon>Actinopolyspora alba group</taxon>
    </lineage>
</organism>
<keyword evidence="2" id="KW-0805">Transcription regulation</keyword>
<dbReference type="InterPro" id="IPR000551">
    <property type="entry name" value="MerR-type_HTH_dom"/>
</dbReference>
<dbReference type="Gene3D" id="1.10.1660.10">
    <property type="match status" value="2"/>
</dbReference>
<keyword evidence="3 6" id="KW-0238">DNA-binding</keyword>
<evidence type="ECO:0000256" key="1">
    <source>
        <dbReference type="ARBA" id="ARBA00022491"/>
    </source>
</evidence>
<dbReference type="InterPro" id="IPR009061">
    <property type="entry name" value="DNA-bd_dom_put_sf"/>
</dbReference>
<dbReference type="Pfam" id="PF13411">
    <property type="entry name" value="MerR_1"/>
    <property type="match status" value="1"/>
</dbReference>
<sequence>MNASGGRRGSLNTSAVAAAAGYSPQQVRELERLGVIPAVPRAVNGYREFSSVHLLALRTYRNLAVAIGPVEARDVLRRVPTLPTDEAVALISSLHGKLVRAREDALEAQRALLSIRDEAVYDSETGAADTMTIAELATALGVRTSTLRFWEQAGLVSPERVTSRSVRRYPLSAIREARITAALRAAGYRIPDIRKTMHDIRELHEIDDPIAALQARIDVIAQRTLALLTAGTDLTEIIRNG</sequence>
<dbReference type="SUPFAM" id="SSF46955">
    <property type="entry name" value="Putative DNA-binding domain"/>
    <property type="match status" value="2"/>
</dbReference>
<dbReference type="AlphaFoldDB" id="A0A1I1XA82"/>
<dbReference type="PANTHER" id="PTHR30204">
    <property type="entry name" value="REDOX-CYCLING DRUG-SENSING TRANSCRIPTIONAL ACTIVATOR SOXR"/>
    <property type="match status" value="1"/>
</dbReference>
<keyword evidence="1" id="KW-0678">Repressor</keyword>
<protein>
    <submittedName>
        <fullName evidence="6">DNA-binding transcriptional regulator, MerR family</fullName>
    </submittedName>
</protein>
<evidence type="ECO:0000313" key="6">
    <source>
        <dbReference type="EMBL" id="SFE04295.1"/>
    </source>
</evidence>
<evidence type="ECO:0000256" key="2">
    <source>
        <dbReference type="ARBA" id="ARBA00023015"/>
    </source>
</evidence>
<keyword evidence="7" id="KW-1185">Reference proteome</keyword>
<evidence type="ECO:0000256" key="3">
    <source>
        <dbReference type="ARBA" id="ARBA00023125"/>
    </source>
</evidence>
<accession>A0A1I1XA82</accession>
<dbReference type="GO" id="GO:0003677">
    <property type="term" value="F:DNA binding"/>
    <property type="evidence" value="ECO:0007669"/>
    <property type="project" value="UniProtKB-KW"/>
</dbReference>
<dbReference type="InterPro" id="IPR047057">
    <property type="entry name" value="MerR_fam"/>
</dbReference>
<dbReference type="EMBL" id="FOMZ01000007">
    <property type="protein sequence ID" value="SFE04295.1"/>
    <property type="molecule type" value="Genomic_DNA"/>
</dbReference>
<dbReference type="PANTHER" id="PTHR30204:SF69">
    <property type="entry name" value="MERR-FAMILY TRANSCRIPTIONAL REGULATOR"/>
    <property type="match status" value="1"/>
</dbReference>